<reference evidence="13 14" key="1">
    <citation type="submission" date="2018-04" db="EMBL/GenBank/DDBJ databases">
        <title>The genome of golden apple snail Pomacea canaliculata provides insight into stress tolerance and invasive adaptation.</title>
        <authorList>
            <person name="Liu C."/>
            <person name="Liu B."/>
            <person name="Ren Y."/>
            <person name="Zhang Y."/>
            <person name="Wang H."/>
            <person name="Li S."/>
            <person name="Jiang F."/>
            <person name="Yin L."/>
            <person name="Zhang G."/>
            <person name="Qian W."/>
            <person name="Fan W."/>
        </authorList>
    </citation>
    <scope>NUCLEOTIDE SEQUENCE [LARGE SCALE GENOMIC DNA]</scope>
    <source>
        <strain evidence="13">SZHN2017</strain>
        <tissue evidence="13">Muscle</tissue>
    </source>
</reference>
<dbReference type="InterPro" id="IPR002867">
    <property type="entry name" value="IBR_dom"/>
</dbReference>
<sequence>MAHTENDGISLAIYEGNFVEQKDEIIALQSIFEGDIEERICVLSEPDSCGSGQYVIQAKVPFEMNVKECQVDIWIPTGDTPSIDEQGASAADGPPQLGQGISLERTLSGQKWSGSFKVQFLPPLTLDLTFPSDYPSHSPPSFTVSSIWLSGNQLSLLCKHLDRLWEDNRGIPIVFTWVDWLEKETLHFLGIEDSIVLMPAESSDDDVEDKRVVIDCFDLGEAVHTMLQYSNHKAAVRFFQSMQECGLCFEEKLGSQFFRLTPCFHHFCSDCLAMHCNMHVTEGTISLLKCPASKCETVIPPDVLQTVLSPKLYIRWETLSVQKTLDEMNDITYCPRCKSIVISEAELSLHLGFCLSCFYSFCTQCERAWHQGTPCQSEEDVLQEKEKRLQSGDTLL</sequence>
<proteinExistence type="predicted"/>
<dbReference type="OMA" id="TRITACG"/>
<dbReference type="GO" id="GO:0008270">
    <property type="term" value="F:zinc ion binding"/>
    <property type="evidence" value="ECO:0007669"/>
    <property type="project" value="UniProtKB-KW"/>
</dbReference>
<evidence type="ECO:0000313" key="13">
    <source>
        <dbReference type="EMBL" id="PVD22908.1"/>
    </source>
</evidence>
<dbReference type="PANTHER" id="PTHR11685">
    <property type="entry name" value="RBR FAMILY RING FINGER AND IBR DOMAIN-CONTAINING"/>
    <property type="match status" value="1"/>
</dbReference>
<dbReference type="Gene3D" id="3.30.40.10">
    <property type="entry name" value="Zinc/RING finger domain, C3HC4 (zinc finger)"/>
    <property type="match status" value="1"/>
</dbReference>
<dbReference type="Gene3D" id="2.20.25.20">
    <property type="match status" value="1"/>
</dbReference>
<keyword evidence="5" id="KW-0677">Repeat</keyword>
<dbReference type="Gene3D" id="3.10.110.10">
    <property type="entry name" value="Ubiquitin Conjugating Enzyme"/>
    <property type="match status" value="1"/>
</dbReference>
<evidence type="ECO:0000256" key="3">
    <source>
        <dbReference type="ARBA" id="ARBA00022679"/>
    </source>
</evidence>
<dbReference type="PROSITE" id="PS00518">
    <property type="entry name" value="ZF_RING_1"/>
    <property type="match status" value="1"/>
</dbReference>
<feature type="domain" description="RING-type" evidence="10">
    <location>
        <begin position="245"/>
        <end position="294"/>
    </location>
</feature>
<evidence type="ECO:0000256" key="1">
    <source>
        <dbReference type="ARBA" id="ARBA00001798"/>
    </source>
</evidence>
<protein>
    <recommendedName>
        <fullName evidence="2">RBR-type E3 ubiquitin transferase</fullName>
        <ecNumber evidence="2">2.3.2.31</ecNumber>
    </recommendedName>
</protein>
<dbReference type="EC" id="2.3.2.31" evidence="2"/>
<dbReference type="InterPro" id="IPR013083">
    <property type="entry name" value="Znf_RING/FYVE/PHD"/>
</dbReference>
<feature type="domain" description="RWD" evidence="11">
    <location>
        <begin position="23"/>
        <end position="188"/>
    </location>
</feature>
<keyword evidence="3" id="KW-0808">Transferase</keyword>
<dbReference type="SUPFAM" id="SSF57850">
    <property type="entry name" value="RING/U-box"/>
    <property type="match status" value="2"/>
</dbReference>
<keyword evidence="14" id="KW-1185">Reference proteome</keyword>
<dbReference type="InterPro" id="IPR006575">
    <property type="entry name" value="RWD_dom"/>
</dbReference>
<dbReference type="Pfam" id="PF05773">
    <property type="entry name" value="RWD"/>
    <property type="match status" value="1"/>
</dbReference>
<dbReference type="PROSITE" id="PS50908">
    <property type="entry name" value="RWD"/>
    <property type="match status" value="1"/>
</dbReference>
<comment type="catalytic activity">
    <reaction evidence="1">
        <text>[E2 ubiquitin-conjugating enzyme]-S-ubiquitinyl-L-cysteine + [acceptor protein]-L-lysine = [E2 ubiquitin-conjugating enzyme]-L-cysteine + [acceptor protein]-N(6)-ubiquitinyl-L-lysine.</text>
        <dbReference type="EC" id="2.3.2.31"/>
    </reaction>
</comment>
<dbReference type="GO" id="GO:0016567">
    <property type="term" value="P:protein ubiquitination"/>
    <property type="evidence" value="ECO:0007669"/>
    <property type="project" value="InterPro"/>
</dbReference>
<dbReference type="SMART" id="SM00591">
    <property type="entry name" value="RWD"/>
    <property type="match status" value="1"/>
</dbReference>
<dbReference type="InterPro" id="IPR017907">
    <property type="entry name" value="Znf_RING_CS"/>
</dbReference>
<dbReference type="SMART" id="SM00647">
    <property type="entry name" value="IBR"/>
    <property type="match status" value="1"/>
</dbReference>
<dbReference type="CDD" id="cd23820">
    <property type="entry name" value="RWD_RNF14"/>
    <property type="match status" value="1"/>
</dbReference>
<dbReference type="CDD" id="cd20341">
    <property type="entry name" value="BRcat_RBR_RNF14"/>
    <property type="match status" value="1"/>
</dbReference>
<dbReference type="EMBL" id="PZQS01000010">
    <property type="protein sequence ID" value="PVD22908.1"/>
    <property type="molecule type" value="Genomic_DNA"/>
</dbReference>
<dbReference type="GO" id="GO:0061630">
    <property type="term" value="F:ubiquitin protein ligase activity"/>
    <property type="evidence" value="ECO:0007669"/>
    <property type="project" value="UniProtKB-EC"/>
</dbReference>
<dbReference type="FunFam" id="3.30.40.10:FF:000137">
    <property type="entry name" value="RanBP-type and C3HC4-type zinc finger-containing protein 1"/>
    <property type="match status" value="1"/>
</dbReference>
<evidence type="ECO:0000256" key="5">
    <source>
        <dbReference type="ARBA" id="ARBA00022737"/>
    </source>
</evidence>
<evidence type="ECO:0000259" key="11">
    <source>
        <dbReference type="PROSITE" id="PS50908"/>
    </source>
</evidence>
<evidence type="ECO:0000259" key="10">
    <source>
        <dbReference type="PROSITE" id="PS50089"/>
    </source>
</evidence>
<evidence type="ECO:0000259" key="12">
    <source>
        <dbReference type="PROSITE" id="PS51873"/>
    </source>
</evidence>
<dbReference type="InterPro" id="IPR031127">
    <property type="entry name" value="E3_UB_ligase_RBR"/>
</dbReference>
<gene>
    <name evidence="13" type="ORF">C0Q70_16168</name>
</gene>
<dbReference type="PROSITE" id="PS51873">
    <property type="entry name" value="TRIAD"/>
    <property type="match status" value="1"/>
</dbReference>
<evidence type="ECO:0000256" key="4">
    <source>
        <dbReference type="ARBA" id="ARBA00022723"/>
    </source>
</evidence>
<dbReference type="Proteomes" id="UP000245119">
    <property type="component" value="Linkage Group LG10"/>
</dbReference>
<evidence type="ECO:0000256" key="7">
    <source>
        <dbReference type="ARBA" id="ARBA00022786"/>
    </source>
</evidence>
<dbReference type="Pfam" id="PF01485">
    <property type="entry name" value="IBR"/>
    <property type="match status" value="1"/>
</dbReference>
<accession>A0A2T7NP13</accession>
<keyword evidence="4" id="KW-0479">Metal-binding</keyword>
<evidence type="ECO:0000256" key="2">
    <source>
        <dbReference type="ARBA" id="ARBA00012251"/>
    </source>
</evidence>
<evidence type="ECO:0000256" key="9">
    <source>
        <dbReference type="PROSITE-ProRule" id="PRU00175"/>
    </source>
</evidence>
<dbReference type="InterPro" id="IPR044066">
    <property type="entry name" value="TRIAD_supradom"/>
</dbReference>
<keyword evidence="7" id="KW-0833">Ubl conjugation pathway</keyword>
<comment type="caution">
    <text evidence="13">The sequence shown here is derived from an EMBL/GenBank/DDBJ whole genome shotgun (WGS) entry which is preliminary data.</text>
</comment>
<name>A0A2T7NP13_POMCA</name>
<dbReference type="PROSITE" id="PS50089">
    <property type="entry name" value="ZF_RING_2"/>
    <property type="match status" value="1"/>
</dbReference>
<keyword evidence="6 9" id="KW-0863">Zinc-finger</keyword>
<evidence type="ECO:0000256" key="6">
    <source>
        <dbReference type="ARBA" id="ARBA00022771"/>
    </source>
</evidence>
<dbReference type="SUPFAM" id="SSF54495">
    <property type="entry name" value="UBC-like"/>
    <property type="match status" value="1"/>
</dbReference>
<evidence type="ECO:0000256" key="8">
    <source>
        <dbReference type="ARBA" id="ARBA00022833"/>
    </source>
</evidence>
<keyword evidence="8" id="KW-0862">Zinc</keyword>
<evidence type="ECO:0000313" key="14">
    <source>
        <dbReference type="Proteomes" id="UP000245119"/>
    </source>
</evidence>
<dbReference type="InterPro" id="IPR016135">
    <property type="entry name" value="UBQ-conjugating_enzyme/RWD"/>
</dbReference>
<dbReference type="InterPro" id="IPR001841">
    <property type="entry name" value="Znf_RING"/>
</dbReference>
<dbReference type="AlphaFoldDB" id="A0A2T7NP13"/>
<organism evidence="13 14">
    <name type="scientific">Pomacea canaliculata</name>
    <name type="common">Golden apple snail</name>
    <dbReference type="NCBI Taxonomy" id="400727"/>
    <lineage>
        <taxon>Eukaryota</taxon>
        <taxon>Metazoa</taxon>
        <taxon>Spiralia</taxon>
        <taxon>Lophotrochozoa</taxon>
        <taxon>Mollusca</taxon>
        <taxon>Gastropoda</taxon>
        <taxon>Caenogastropoda</taxon>
        <taxon>Architaenioglossa</taxon>
        <taxon>Ampullarioidea</taxon>
        <taxon>Ampullariidae</taxon>
        <taxon>Pomacea</taxon>
    </lineage>
</organism>
<dbReference type="OrthoDB" id="1431934at2759"/>
<feature type="domain" description="RING-type" evidence="12">
    <location>
        <begin position="241"/>
        <end position="396"/>
    </location>
</feature>